<sequence length="206" mass="22904">MAKPKILQDSESYTFRSYFEMLAEPDEILGELGYALKIAQLSLPQSDRALPQLALAQQIQDILPLVSLSSETARREVLIAPIIFAVAVHCQSQLRIEYSLTVNNWLKGTLDYLLRSSQNLIIIEAKRDDLSRGFTQLAAEMIALAQAEDLEILYGAVTIGEAWRFGKLDAASKTITQDILLYSVPGQLEQLLKILVGIIEGNTCHD</sequence>
<comment type="caution">
    <text evidence="1">The sequence shown here is derived from an EMBL/GenBank/DDBJ whole genome shotgun (WGS) entry which is preliminary data.</text>
</comment>
<proteinExistence type="predicted"/>
<protein>
    <recommendedName>
        <fullName evidence="3">Type I restriction enzyme R protein N-terminal domain-containing protein</fullName>
    </recommendedName>
</protein>
<keyword evidence="2" id="KW-1185">Reference proteome</keyword>
<dbReference type="Proteomes" id="UP000034681">
    <property type="component" value="Unassembled WGS sequence"/>
</dbReference>
<reference evidence="1" key="1">
    <citation type="submission" date="2012-04" db="EMBL/GenBank/DDBJ databases">
        <authorList>
            <person name="Borisov I.G."/>
            <person name="Ivanikova N.V."/>
            <person name="Pinevich A.V."/>
        </authorList>
    </citation>
    <scope>NUCLEOTIDE SEQUENCE</scope>
    <source>
        <strain evidence="1">CALU 1027</strain>
    </source>
</reference>
<gene>
    <name evidence="1" type="ORF">PROH_07120</name>
</gene>
<evidence type="ECO:0000313" key="2">
    <source>
        <dbReference type="Proteomes" id="UP000034681"/>
    </source>
</evidence>
<dbReference type="AlphaFoldDB" id="A0A0M2PU58"/>
<evidence type="ECO:0008006" key="3">
    <source>
        <dbReference type="Google" id="ProtNLM"/>
    </source>
</evidence>
<accession>A0A0M2PU58</accession>
<dbReference type="OrthoDB" id="466093at2"/>
<dbReference type="RefSeq" id="WP_016925490.1">
    <property type="nucleotide sequence ID" value="NZ_KB235933.1"/>
</dbReference>
<evidence type="ECO:0000313" key="1">
    <source>
        <dbReference type="EMBL" id="KKI99659.1"/>
    </source>
</evidence>
<dbReference type="STRING" id="317619.GCA_000332315_00158"/>
<dbReference type="EMBL" id="AJTX02000004">
    <property type="protein sequence ID" value="KKI99659.1"/>
    <property type="molecule type" value="Genomic_DNA"/>
</dbReference>
<name>A0A0M2PU58_PROHO</name>
<dbReference type="eggNOG" id="ENOG502ZF3I">
    <property type="taxonomic scope" value="Bacteria"/>
</dbReference>
<organism evidence="1 2">
    <name type="scientific">Prochlorothrix hollandica PCC 9006 = CALU 1027</name>
    <dbReference type="NCBI Taxonomy" id="317619"/>
    <lineage>
        <taxon>Bacteria</taxon>
        <taxon>Bacillati</taxon>
        <taxon>Cyanobacteriota</taxon>
        <taxon>Cyanophyceae</taxon>
        <taxon>Prochlorotrichales</taxon>
        <taxon>Prochlorotrichaceae</taxon>
        <taxon>Prochlorothrix</taxon>
    </lineage>
</organism>